<evidence type="ECO:0000313" key="1">
    <source>
        <dbReference type="EMBL" id="TCC53841.1"/>
    </source>
</evidence>
<dbReference type="Proteomes" id="UP000293342">
    <property type="component" value="Unassembled WGS sequence"/>
</dbReference>
<evidence type="ECO:0008006" key="3">
    <source>
        <dbReference type="Google" id="ProtNLM"/>
    </source>
</evidence>
<reference evidence="1 2" key="1">
    <citation type="submission" date="2019-02" db="EMBL/GenBank/DDBJ databases">
        <title>Kribbella capetownensis sp. nov. and Kribbella speibonae sp. nov., isolated from soil.</title>
        <authorList>
            <person name="Curtis S.M."/>
            <person name="Norton I."/>
            <person name="Everest G.J."/>
            <person name="Meyers P.R."/>
        </authorList>
    </citation>
    <scope>NUCLEOTIDE SEQUENCE [LARGE SCALE GENOMIC DNA]</scope>
    <source>
        <strain evidence="1 2">YM53</strain>
    </source>
</reference>
<dbReference type="EMBL" id="SJKD01000001">
    <property type="protein sequence ID" value="TCC53841.1"/>
    <property type="molecule type" value="Genomic_DNA"/>
</dbReference>
<organism evidence="1 2">
    <name type="scientific">Kribbella capetownensis</name>
    <dbReference type="NCBI Taxonomy" id="1572659"/>
    <lineage>
        <taxon>Bacteria</taxon>
        <taxon>Bacillati</taxon>
        <taxon>Actinomycetota</taxon>
        <taxon>Actinomycetes</taxon>
        <taxon>Propionibacteriales</taxon>
        <taxon>Kribbellaceae</taxon>
        <taxon>Kribbella</taxon>
    </lineage>
</organism>
<dbReference type="InterPro" id="IPR029060">
    <property type="entry name" value="PIN-like_dom_sf"/>
</dbReference>
<comment type="caution">
    <text evidence="1">The sequence shown here is derived from an EMBL/GenBank/DDBJ whole genome shotgun (WGS) entry which is preliminary data.</text>
</comment>
<name>A0A4R0K1L8_9ACTN</name>
<evidence type="ECO:0000313" key="2">
    <source>
        <dbReference type="Proteomes" id="UP000293342"/>
    </source>
</evidence>
<dbReference type="AlphaFoldDB" id="A0A4R0K1L8"/>
<protein>
    <recommendedName>
        <fullName evidence="3">PIN domain-containing protein</fullName>
    </recommendedName>
</protein>
<sequence length="126" mass="13058">MYVLDSGAITMLAERSTRAAAILAVLRVEDEWPPVVPSAVLVECLIGKPDLDARTNQFLKTCDVEPRLAEGQARRAAKLRTAAGRGSAVDAIVVAMAEPGGTVVTGDTADISALAANAIGVETLTI</sequence>
<gene>
    <name evidence="1" type="ORF">E0H75_09260</name>
</gene>
<dbReference type="SUPFAM" id="SSF88723">
    <property type="entry name" value="PIN domain-like"/>
    <property type="match status" value="1"/>
</dbReference>
<dbReference type="RefSeq" id="WP_131512749.1">
    <property type="nucleotide sequence ID" value="NZ_SJKD01000001.1"/>
</dbReference>
<proteinExistence type="predicted"/>
<dbReference type="OrthoDB" id="3215542at2"/>
<keyword evidence="2" id="KW-1185">Reference proteome</keyword>
<accession>A0A4R0K1L8</accession>